<reference evidence="1 2" key="1">
    <citation type="submission" date="2017-12" db="EMBL/GenBank/DDBJ databases">
        <title>Gene loss provides genomic basis for host adaptation in cereal stripe rust fungi.</title>
        <authorList>
            <person name="Xia C."/>
        </authorList>
    </citation>
    <scope>NUCLEOTIDE SEQUENCE [LARGE SCALE GENOMIC DNA]</scope>
    <source>
        <strain evidence="1 2">93TX-2</strain>
    </source>
</reference>
<organism evidence="1 2">
    <name type="scientific">Puccinia striiformis</name>
    <dbReference type="NCBI Taxonomy" id="27350"/>
    <lineage>
        <taxon>Eukaryota</taxon>
        <taxon>Fungi</taxon>
        <taxon>Dikarya</taxon>
        <taxon>Basidiomycota</taxon>
        <taxon>Pucciniomycotina</taxon>
        <taxon>Pucciniomycetes</taxon>
        <taxon>Pucciniales</taxon>
        <taxon>Pucciniaceae</taxon>
        <taxon>Puccinia</taxon>
    </lineage>
</organism>
<keyword evidence="2" id="KW-1185">Reference proteome</keyword>
<name>A0A2S4VZU5_9BASI</name>
<reference evidence="2" key="2">
    <citation type="journal article" date="2018" name="BMC Genomics">
        <title>Genomic insights into host adaptation between the wheat stripe rust pathogen (Puccinia striiformis f. sp. tritici) and the barley stripe rust pathogen (Puccinia striiformis f. sp. hordei).</title>
        <authorList>
            <person name="Xia C."/>
            <person name="Wang M."/>
            <person name="Yin C."/>
            <person name="Cornejo O.E."/>
            <person name="Hulbert S.H."/>
            <person name="Chen X."/>
        </authorList>
    </citation>
    <scope>NUCLEOTIDE SEQUENCE [LARGE SCALE GENOMIC DNA]</scope>
    <source>
        <strain evidence="2">93TX-2</strain>
    </source>
</reference>
<evidence type="ECO:0000313" key="2">
    <source>
        <dbReference type="Proteomes" id="UP000238274"/>
    </source>
</evidence>
<reference evidence="2" key="3">
    <citation type="journal article" date="2018" name="Mol. Plant Microbe Interact.">
        <title>Genome sequence resources for the wheat stripe rust pathogen (Puccinia striiformis f. sp. tritici) and the barley stripe rust pathogen (Puccinia striiformis f. sp. hordei).</title>
        <authorList>
            <person name="Xia C."/>
            <person name="Wang M."/>
            <person name="Yin C."/>
            <person name="Cornejo O.E."/>
            <person name="Hulbert S.H."/>
            <person name="Chen X."/>
        </authorList>
    </citation>
    <scope>NUCLEOTIDE SEQUENCE [LARGE SCALE GENOMIC DNA]</scope>
    <source>
        <strain evidence="2">93TX-2</strain>
    </source>
</reference>
<dbReference type="OrthoDB" id="10591693at2759"/>
<evidence type="ECO:0000313" key="1">
    <source>
        <dbReference type="EMBL" id="POW15040.1"/>
    </source>
</evidence>
<dbReference type="EMBL" id="PKSM01000087">
    <property type="protein sequence ID" value="POW15040.1"/>
    <property type="molecule type" value="Genomic_DNA"/>
</dbReference>
<gene>
    <name evidence="1" type="ORF">PSHT_07223</name>
</gene>
<protein>
    <submittedName>
        <fullName evidence="1">Uncharacterized protein</fullName>
    </submittedName>
</protein>
<dbReference type="VEuPathDB" id="FungiDB:PSHT_07223"/>
<sequence>MLSSAGASSRDASLAFLLESTCTPTPPPVTRTIDIQLRLWCQDHFVLDCPDFFGRSAGAQVLSVNQPAFTIEIQHAGMDFVMFRRFLFDRIDECAPDGPLSDRMNVAEAAALLQWSYWAQDPTTQLLQEVEGFEGFISAASRFPVDSGLTVCLHLERPVPEAQVRMPAAPMAQIFEPLVRTVMNVRCRLWFNDHFVINQPNLPEDAPGFEILDCNEPPFLLEVREAGMNFIIFKRQLFEHIGESATNPLALRTVLERADTAGSLKWTYIVMAPHSADVFSREANQALEFPIFIRAIEVFPPDSFVAVSLRMDRPAQEPPAEVLPQDPVVAMNQQPHVDGPVQVVPQDPVFAINQQPHMDRPAEVLPQDPVLPINQPDRPALADNNNLAVPNQPEPRHPLDLTLNQFLQLCRININNRRIQWALESNTIEHWTAFRGLSALQLERRGFGFGGSILIVQGTQEAIRRMQAR</sequence>
<proteinExistence type="predicted"/>
<dbReference type="AlphaFoldDB" id="A0A2S4VZU5"/>
<accession>A0A2S4VZU5</accession>
<dbReference type="Proteomes" id="UP000238274">
    <property type="component" value="Unassembled WGS sequence"/>
</dbReference>
<comment type="caution">
    <text evidence="1">The sequence shown here is derived from an EMBL/GenBank/DDBJ whole genome shotgun (WGS) entry which is preliminary data.</text>
</comment>